<proteinExistence type="predicted"/>
<evidence type="ECO:0000313" key="1">
    <source>
        <dbReference type="EMBL" id="QSX08987.1"/>
    </source>
</evidence>
<dbReference type="AlphaFoldDB" id="A0A974XFN6"/>
<dbReference type="SUPFAM" id="SSF56784">
    <property type="entry name" value="HAD-like"/>
    <property type="match status" value="1"/>
</dbReference>
<sequence length="226" mass="25165">MDMDLAVFDLDGTLVASLEGIQYSMNKVLMENDFPTHDLESYRLFVGDGLKMVVVRSLPLEYRDPKYIETLYAQLLDVYSSGYAFGMHLYPEMAEALDGLVERKIRLAVNTNKNQNIAQRIVDTYLKDWPILRVAGSLADRPKKPDPAGLLAIMTELKATAANTIYIGDTAVDINTARNAGVPCISVTYGFRTRQELMTAHPDILVDSPQKILQVIDKGISAFNDS</sequence>
<dbReference type="Gene3D" id="1.10.150.240">
    <property type="entry name" value="Putative phosphatase, domain 2"/>
    <property type="match status" value="1"/>
</dbReference>
<dbReference type="InterPro" id="IPR023198">
    <property type="entry name" value="PGP-like_dom2"/>
</dbReference>
<dbReference type="InterPro" id="IPR023214">
    <property type="entry name" value="HAD_sf"/>
</dbReference>
<dbReference type="KEGG" id="alka:J0B03_02660"/>
<dbReference type="GO" id="GO:0008967">
    <property type="term" value="F:phosphoglycolate phosphatase activity"/>
    <property type="evidence" value="ECO:0007669"/>
    <property type="project" value="TreeGrafter"/>
</dbReference>
<dbReference type="InterPro" id="IPR036412">
    <property type="entry name" value="HAD-like_sf"/>
</dbReference>
<dbReference type="InterPro" id="IPR006439">
    <property type="entry name" value="HAD-SF_hydro_IA"/>
</dbReference>
<gene>
    <name evidence="1" type="ORF">J0B03_02660</name>
</gene>
<keyword evidence="2" id="KW-1185">Reference proteome</keyword>
<dbReference type="Proteomes" id="UP000663499">
    <property type="component" value="Chromosome"/>
</dbReference>
<dbReference type="InterPro" id="IPR050155">
    <property type="entry name" value="HAD-like_hydrolase_sf"/>
</dbReference>
<protein>
    <submittedName>
        <fullName evidence="1">HAD family hydrolase</fullName>
    </submittedName>
</protein>
<dbReference type="InterPro" id="IPR041492">
    <property type="entry name" value="HAD_2"/>
</dbReference>
<name>A0A974XFN6_9FIRM</name>
<dbReference type="Gene3D" id="3.40.50.1000">
    <property type="entry name" value="HAD superfamily/HAD-like"/>
    <property type="match status" value="1"/>
</dbReference>
<dbReference type="PANTHER" id="PTHR43434">
    <property type="entry name" value="PHOSPHOGLYCOLATE PHOSPHATASE"/>
    <property type="match status" value="1"/>
</dbReference>
<dbReference type="GO" id="GO:0006281">
    <property type="term" value="P:DNA repair"/>
    <property type="evidence" value="ECO:0007669"/>
    <property type="project" value="TreeGrafter"/>
</dbReference>
<evidence type="ECO:0000313" key="2">
    <source>
        <dbReference type="Proteomes" id="UP000663499"/>
    </source>
</evidence>
<dbReference type="RefSeq" id="WP_207300328.1">
    <property type="nucleotide sequence ID" value="NZ_CP071444.1"/>
</dbReference>
<dbReference type="SFLD" id="SFLDS00003">
    <property type="entry name" value="Haloacid_Dehalogenase"/>
    <property type="match status" value="1"/>
</dbReference>
<keyword evidence="1" id="KW-0378">Hydrolase</keyword>
<organism evidence="1 2">
    <name type="scientific">Alkalibacter rhizosphaerae</name>
    <dbReference type="NCBI Taxonomy" id="2815577"/>
    <lineage>
        <taxon>Bacteria</taxon>
        <taxon>Bacillati</taxon>
        <taxon>Bacillota</taxon>
        <taxon>Clostridia</taxon>
        <taxon>Eubacteriales</taxon>
        <taxon>Eubacteriaceae</taxon>
        <taxon>Alkalibacter</taxon>
    </lineage>
</organism>
<accession>A0A974XFN6</accession>
<dbReference type="PROSITE" id="PS01228">
    <property type="entry name" value="COF_1"/>
    <property type="match status" value="1"/>
</dbReference>
<reference evidence="1" key="1">
    <citation type="submission" date="2021-03" db="EMBL/GenBank/DDBJ databases">
        <title>Alkalibacter marinus sp. nov., isolated from tidal flat sediment.</title>
        <authorList>
            <person name="Namirimu T."/>
            <person name="Yang J.-A."/>
            <person name="Yang S.-H."/>
            <person name="Kim Y.-J."/>
            <person name="Kwon K.K."/>
        </authorList>
    </citation>
    <scope>NUCLEOTIDE SEQUENCE</scope>
    <source>
        <strain evidence="1">ES005</strain>
    </source>
</reference>
<dbReference type="EMBL" id="CP071444">
    <property type="protein sequence ID" value="QSX08987.1"/>
    <property type="molecule type" value="Genomic_DNA"/>
</dbReference>
<dbReference type="SFLD" id="SFLDG01129">
    <property type="entry name" value="C1.5:_HAD__Beta-PGM__Phosphata"/>
    <property type="match status" value="1"/>
</dbReference>
<dbReference type="GO" id="GO:0005829">
    <property type="term" value="C:cytosol"/>
    <property type="evidence" value="ECO:0007669"/>
    <property type="project" value="TreeGrafter"/>
</dbReference>
<dbReference type="PANTHER" id="PTHR43434:SF1">
    <property type="entry name" value="PHOSPHOGLYCOLATE PHOSPHATASE"/>
    <property type="match status" value="1"/>
</dbReference>
<dbReference type="Pfam" id="PF13419">
    <property type="entry name" value="HAD_2"/>
    <property type="match status" value="1"/>
</dbReference>
<dbReference type="NCBIfam" id="TIGR01549">
    <property type="entry name" value="HAD-SF-IA-v1"/>
    <property type="match status" value="1"/>
</dbReference>